<evidence type="ECO:0000313" key="1">
    <source>
        <dbReference type="EMBL" id="NBH61197.1"/>
    </source>
</evidence>
<accession>A0A845QKH8</accession>
<organism evidence="1 2">
    <name type="scientific">Anaerotruncus colihominis</name>
    <dbReference type="NCBI Taxonomy" id="169435"/>
    <lineage>
        <taxon>Bacteria</taxon>
        <taxon>Bacillati</taxon>
        <taxon>Bacillota</taxon>
        <taxon>Clostridia</taxon>
        <taxon>Eubacteriales</taxon>
        <taxon>Oscillospiraceae</taxon>
        <taxon>Anaerotruncus</taxon>
    </lineage>
</organism>
<comment type="caution">
    <text evidence="1">The sequence shown here is derived from an EMBL/GenBank/DDBJ whole genome shotgun (WGS) entry which is preliminary data.</text>
</comment>
<evidence type="ECO:0000313" key="2">
    <source>
        <dbReference type="Proteomes" id="UP000446866"/>
    </source>
</evidence>
<protein>
    <submittedName>
        <fullName evidence="1">Uncharacterized protein</fullName>
    </submittedName>
</protein>
<keyword evidence="2" id="KW-1185">Reference proteome</keyword>
<dbReference type="RefSeq" id="WP_160201481.1">
    <property type="nucleotide sequence ID" value="NZ_QXWK01000010.1"/>
</dbReference>
<name>A0A845QKH8_9FIRM</name>
<reference evidence="1 2" key="1">
    <citation type="submission" date="2018-08" db="EMBL/GenBank/DDBJ databases">
        <title>Murine metabolic-syndrome-specific gut microbial biobank.</title>
        <authorList>
            <person name="Liu C."/>
        </authorList>
    </citation>
    <scope>NUCLEOTIDE SEQUENCE [LARGE SCALE GENOMIC DNA]</scope>
    <source>
        <strain evidence="1 2">28</strain>
    </source>
</reference>
<proteinExistence type="predicted"/>
<gene>
    <name evidence="1" type="ORF">D0435_05965</name>
</gene>
<dbReference type="AlphaFoldDB" id="A0A845QKH8"/>
<sequence>MSKEYYVYCPVCGKMLFRAQDANKIEVQCPKCRQGLIIKYYAGVLQLSEYHAARGENKG</sequence>
<dbReference type="Proteomes" id="UP000446866">
    <property type="component" value="Unassembled WGS sequence"/>
</dbReference>
<dbReference type="EMBL" id="QXWK01000010">
    <property type="protein sequence ID" value="NBH61197.1"/>
    <property type="molecule type" value="Genomic_DNA"/>
</dbReference>